<organism evidence="2 3">
    <name type="scientific">Pleurodeles waltl</name>
    <name type="common">Iberian ribbed newt</name>
    <dbReference type="NCBI Taxonomy" id="8319"/>
    <lineage>
        <taxon>Eukaryota</taxon>
        <taxon>Metazoa</taxon>
        <taxon>Chordata</taxon>
        <taxon>Craniata</taxon>
        <taxon>Vertebrata</taxon>
        <taxon>Euteleostomi</taxon>
        <taxon>Amphibia</taxon>
        <taxon>Batrachia</taxon>
        <taxon>Caudata</taxon>
        <taxon>Salamandroidea</taxon>
        <taxon>Salamandridae</taxon>
        <taxon>Pleurodelinae</taxon>
        <taxon>Pleurodeles</taxon>
    </lineage>
</organism>
<keyword evidence="1" id="KW-0812">Transmembrane</keyword>
<accession>A0AAV7W1E6</accession>
<name>A0AAV7W1E6_PLEWA</name>
<evidence type="ECO:0000256" key="1">
    <source>
        <dbReference type="SAM" id="Phobius"/>
    </source>
</evidence>
<keyword evidence="1" id="KW-0472">Membrane</keyword>
<dbReference type="AlphaFoldDB" id="A0AAV7W1E6"/>
<feature type="transmembrane region" description="Helical" evidence="1">
    <location>
        <begin position="26"/>
        <end position="49"/>
    </location>
</feature>
<dbReference type="EMBL" id="JANPWB010000002">
    <property type="protein sequence ID" value="KAJ1206879.1"/>
    <property type="molecule type" value="Genomic_DNA"/>
</dbReference>
<dbReference type="Proteomes" id="UP001066276">
    <property type="component" value="Chromosome 1_2"/>
</dbReference>
<sequence>MQKTHSILDRSGATDRSGYRRLVPSYATVMLAGYGGPAYTFLQLALLLVKRRVAICWMATWTPEVEVWVRDVLEWAVAEERHIKLPIYDDKTQEDIATWALLLGSFNNMKVVKQDHLQILIQITEISTVRRGPAGTDVVVSF</sequence>
<evidence type="ECO:0000313" key="2">
    <source>
        <dbReference type="EMBL" id="KAJ1206879.1"/>
    </source>
</evidence>
<proteinExistence type="predicted"/>
<protein>
    <submittedName>
        <fullName evidence="2">Uncharacterized protein</fullName>
    </submittedName>
</protein>
<gene>
    <name evidence="2" type="ORF">NDU88_002272</name>
</gene>
<evidence type="ECO:0000313" key="3">
    <source>
        <dbReference type="Proteomes" id="UP001066276"/>
    </source>
</evidence>
<keyword evidence="3" id="KW-1185">Reference proteome</keyword>
<keyword evidence="1" id="KW-1133">Transmembrane helix</keyword>
<comment type="caution">
    <text evidence="2">The sequence shown here is derived from an EMBL/GenBank/DDBJ whole genome shotgun (WGS) entry which is preliminary data.</text>
</comment>
<reference evidence="2" key="1">
    <citation type="journal article" date="2022" name="bioRxiv">
        <title>Sequencing and chromosome-scale assembly of the giantPleurodeles waltlgenome.</title>
        <authorList>
            <person name="Brown T."/>
            <person name="Elewa A."/>
            <person name="Iarovenko S."/>
            <person name="Subramanian E."/>
            <person name="Araus A.J."/>
            <person name="Petzold A."/>
            <person name="Susuki M."/>
            <person name="Suzuki K.-i.T."/>
            <person name="Hayashi T."/>
            <person name="Toyoda A."/>
            <person name="Oliveira C."/>
            <person name="Osipova E."/>
            <person name="Leigh N.D."/>
            <person name="Simon A."/>
            <person name="Yun M.H."/>
        </authorList>
    </citation>
    <scope>NUCLEOTIDE SEQUENCE</scope>
    <source>
        <strain evidence="2">20211129_DDA</strain>
        <tissue evidence="2">Liver</tissue>
    </source>
</reference>